<evidence type="ECO:0000256" key="1">
    <source>
        <dbReference type="SAM" id="Phobius"/>
    </source>
</evidence>
<dbReference type="OMA" id="RTIAVYQ"/>
<organism evidence="2 3">
    <name type="scientific">Romanomermis culicivorax</name>
    <name type="common">Nematode worm</name>
    <dbReference type="NCBI Taxonomy" id="13658"/>
    <lineage>
        <taxon>Eukaryota</taxon>
        <taxon>Metazoa</taxon>
        <taxon>Ecdysozoa</taxon>
        <taxon>Nematoda</taxon>
        <taxon>Enoplea</taxon>
        <taxon>Dorylaimia</taxon>
        <taxon>Mermithida</taxon>
        <taxon>Mermithoidea</taxon>
        <taxon>Mermithidae</taxon>
        <taxon>Romanomermis</taxon>
    </lineage>
</organism>
<proteinExistence type="predicted"/>
<keyword evidence="1" id="KW-0812">Transmembrane</keyword>
<dbReference type="SUPFAM" id="SSF81321">
    <property type="entry name" value="Family A G protein-coupled receptor-like"/>
    <property type="match status" value="1"/>
</dbReference>
<feature type="transmembrane region" description="Helical" evidence="1">
    <location>
        <begin position="192"/>
        <end position="215"/>
    </location>
</feature>
<keyword evidence="1" id="KW-0472">Membrane</keyword>
<dbReference type="WBParaSite" id="nRc.2.0.1.t37994-RA">
    <property type="protein sequence ID" value="nRc.2.0.1.t37994-RA"/>
    <property type="gene ID" value="nRc.2.0.1.g37994"/>
</dbReference>
<dbReference type="Proteomes" id="UP000887565">
    <property type="component" value="Unplaced"/>
</dbReference>
<evidence type="ECO:0000313" key="2">
    <source>
        <dbReference type="Proteomes" id="UP000887565"/>
    </source>
</evidence>
<reference evidence="3" key="1">
    <citation type="submission" date="2022-11" db="UniProtKB">
        <authorList>
            <consortium name="WormBaseParasite"/>
        </authorList>
    </citation>
    <scope>IDENTIFICATION</scope>
</reference>
<feature type="transmembrane region" description="Helical" evidence="1">
    <location>
        <begin position="242"/>
        <end position="265"/>
    </location>
</feature>
<keyword evidence="1" id="KW-1133">Transmembrane helix</keyword>
<keyword evidence="2" id="KW-1185">Reference proteome</keyword>
<dbReference type="PANTHER" id="PTHR23360">
    <property type="entry name" value="G-PROTEIN COUPLED RECEPTORS FAMILY 1 PROFILE DOMAIN-CONTAINING PROTEIN-RELATED"/>
    <property type="match status" value="1"/>
</dbReference>
<accession>A0A915KJE8</accession>
<feature type="transmembrane region" description="Helical" evidence="1">
    <location>
        <begin position="102"/>
        <end position="124"/>
    </location>
</feature>
<dbReference type="AlphaFoldDB" id="A0A915KJE8"/>
<protein>
    <submittedName>
        <fullName evidence="3">G-protein coupled receptors family 1 profile domain-containing protein</fullName>
    </submittedName>
</protein>
<dbReference type="Gene3D" id="1.20.1070.10">
    <property type="entry name" value="Rhodopsin 7-helix transmembrane proteins"/>
    <property type="match status" value="1"/>
</dbReference>
<dbReference type="InterPro" id="IPR047130">
    <property type="entry name" value="7TM_GPCR_Srsx_nematod"/>
</dbReference>
<feature type="transmembrane region" description="Helical" evidence="1">
    <location>
        <begin position="277"/>
        <end position="298"/>
    </location>
</feature>
<evidence type="ECO:0000313" key="3">
    <source>
        <dbReference type="WBParaSite" id="nRc.2.0.1.t37994-RA"/>
    </source>
</evidence>
<sequence>MNISYIVNDEPYALFPGDSNLYAYSYIFIVLGSFSFATNFLMLIVLFSDKQCRRKSLFMIVLGVGDSVNGLALAVTGIWRLIFLLDGGRTMDALVDDGVCFLRFTFLWILGTQLPSFIILMASGDRLAAVLFYKWYLDTWSSKKIVVTISMLILICGTSTVCSTLILVTKPGRKVETACYTPSVVGHVYANYHYSVALTCSTVSVISVTWTSFLIRRQIRRHQLTSNSTARLNKEWTKNRSLICLSLIDLIFVAIPTFLILLALSSPSLSIDKYFDGFRSSILITFRSSLNIFVNLYFNKRFNFSVKIFLLPCLMKNRVSPLTPDSLQH</sequence>
<feature type="transmembrane region" description="Helical" evidence="1">
    <location>
        <begin position="57"/>
        <end position="82"/>
    </location>
</feature>
<name>A0A915KJE8_ROMCU</name>
<feature type="transmembrane region" description="Helical" evidence="1">
    <location>
        <begin position="145"/>
        <end position="168"/>
    </location>
</feature>
<feature type="transmembrane region" description="Helical" evidence="1">
    <location>
        <begin position="21"/>
        <end position="45"/>
    </location>
</feature>